<evidence type="ECO:0000313" key="4">
    <source>
        <dbReference type="Proteomes" id="UP001054821"/>
    </source>
</evidence>
<feature type="compositionally biased region" description="Polar residues" evidence="1">
    <location>
        <begin position="230"/>
        <end position="248"/>
    </location>
</feature>
<evidence type="ECO:0000256" key="1">
    <source>
        <dbReference type="SAM" id="MobiDB-lite"/>
    </source>
</evidence>
<accession>A0AAD4YQ66</accession>
<dbReference type="AlphaFoldDB" id="A0AAD4YQ66"/>
<dbReference type="Pfam" id="PF00665">
    <property type="entry name" value="rve"/>
    <property type="match status" value="1"/>
</dbReference>
<feature type="region of interest" description="Disordered" evidence="1">
    <location>
        <begin position="222"/>
        <end position="248"/>
    </location>
</feature>
<feature type="domain" description="Integrase catalytic" evidence="2">
    <location>
        <begin position="96"/>
        <end position="182"/>
    </location>
</feature>
<evidence type="ECO:0000259" key="2">
    <source>
        <dbReference type="PROSITE" id="PS50994"/>
    </source>
</evidence>
<organism evidence="3 4">
    <name type="scientific">Prunus dulcis</name>
    <name type="common">Almond</name>
    <name type="synonym">Amygdalus dulcis</name>
    <dbReference type="NCBI Taxonomy" id="3755"/>
    <lineage>
        <taxon>Eukaryota</taxon>
        <taxon>Viridiplantae</taxon>
        <taxon>Streptophyta</taxon>
        <taxon>Embryophyta</taxon>
        <taxon>Tracheophyta</taxon>
        <taxon>Spermatophyta</taxon>
        <taxon>Magnoliopsida</taxon>
        <taxon>eudicotyledons</taxon>
        <taxon>Gunneridae</taxon>
        <taxon>Pentapetalae</taxon>
        <taxon>rosids</taxon>
        <taxon>fabids</taxon>
        <taxon>Rosales</taxon>
        <taxon>Rosaceae</taxon>
        <taxon>Amygdaloideae</taxon>
        <taxon>Amygdaleae</taxon>
        <taxon>Prunus</taxon>
    </lineage>
</organism>
<dbReference type="InterPro" id="IPR001584">
    <property type="entry name" value="Integrase_cat-core"/>
</dbReference>
<name>A0AAD4YQ66_PRUDU</name>
<dbReference type="PANTHER" id="PTHR42648:SF22">
    <property type="entry name" value="REVERSE TRANSCRIPTASE TY1_COPIA-TYPE DOMAIN-CONTAINING PROTEIN"/>
    <property type="match status" value="1"/>
</dbReference>
<dbReference type="InterPro" id="IPR039537">
    <property type="entry name" value="Retrotran_Ty1/copia-like"/>
</dbReference>
<reference evidence="3 4" key="1">
    <citation type="journal article" date="2022" name="G3 (Bethesda)">
        <title>Whole-genome sequence and methylome profiling of the almond [Prunus dulcis (Mill.) D.A. Webb] cultivar 'Nonpareil'.</title>
        <authorList>
            <person name="D'Amico-Willman K.M."/>
            <person name="Ouma W.Z."/>
            <person name="Meulia T."/>
            <person name="Sideli G.M."/>
            <person name="Gradziel T.M."/>
            <person name="Fresnedo-Ramirez J."/>
        </authorList>
    </citation>
    <scope>NUCLEOTIDE SEQUENCE [LARGE SCALE GENOMIC DNA]</scope>
    <source>
        <strain evidence="3">Clone GOH B32 T37-40</strain>
    </source>
</reference>
<dbReference type="SUPFAM" id="SSF53098">
    <property type="entry name" value="Ribonuclease H-like"/>
    <property type="match status" value="1"/>
</dbReference>
<sequence length="340" mass="38275">MGDNSIIGAVAAASVNLCVYDSIPVRDHVINTVQSYSIKDKQQIWLWHRRLGHPSFGYLKRLFPSLLCSCDESSFKCETCILAKSHRTMFPLSDSKATKPFDLVHSDMWGPARITWNGFRWFATFIDDCTRLTWVFLLKNKHDVASIILEFCTMVSTQFHARVKVFRTDNKGEYVNNTLTSFFRAQASDRSPISDDETYSPCEETTDRPLELNQLPISGDEAGALGVETTGHNEASDQSPVSENNDSYSCMDEFDAIPPSALPVPQSTRDSESSEVISNDLSCQLISYSHEPLVENLKYNIDIHAKSKYPISHFVSTHRLSKLYASYLCQLSSVCVPTKL</sequence>
<keyword evidence="4" id="KW-1185">Reference proteome</keyword>
<dbReference type="InterPro" id="IPR025724">
    <property type="entry name" value="GAG-pre-integrase_dom"/>
</dbReference>
<comment type="caution">
    <text evidence="3">The sequence shown here is derived from an EMBL/GenBank/DDBJ whole genome shotgun (WGS) entry which is preliminary data.</text>
</comment>
<dbReference type="GO" id="GO:0003676">
    <property type="term" value="F:nucleic acid binding"/>
    <property type="evidence" value="ECO:0007669"/>
    <property type="project" value="InterPro"/>
</dbReference>
<protein>
    <recommendedName>
        <fullName evidence="2">Integrase catalytic domain-containing protein</fullName>
    </recommendedName>
</protein>
<evidence type="ECO:0000313" key="3">
    <source>
        <dbReference type="EMBL" id="KAI5317496.1"/>
    </source>
</evidence>
<dbReference type="GO" id="GO:0015074">
    <property type="term" value="P:DNA integration"/>
    <property type="evidence" value="ECO:0007669"/>
    <property type="project" value="InterPro"/>
</dbReference>
<dbReference type="InterPro" id="IPR036397">
    <property type="entry name" value="RNaseH_sf"/>
</dbReference>
<dbReference type="Pfam" id="PF13976">
    <property type="entry name" value="gag_pre-integrs"/>
    <property type="match status" value="1"/>
</dbReference>
<dbReference type="PANTHER" id="PTHR42648">
    <property type="entry name" value="TRANSPOSASE, PUTATIVE-RELATED"/>
    <property type="match status" value="1"/>
</dbReference>
<gene>
    <name evidence="3" type="ORF">L3X38_037203</name>
</gene>
<dbReference type="InterPro" id="IPR012337">
    <property type="entry name" value="RNaseH-like_sf"/>
</dbReference>
<dbReference type="EMBL" id="JAJFAZ020000007">
    <property type="protein sequence ID" value="KAI5317496.1"/>
    <property type="molecule type" value="Genomic_DNA"/>
</dbReference>
<dbReference type="Proteomes" id="UP001054821">
    <property type="component" value="Chromosome 7"/>
</dbReference>
<dbReference type="Gene3D" id="3.30.420.10">
    <property type="entry name" value="Ribonuclease H-like superfamily/Ribonuclease H"/>
    <property type="match status" value="1"/>
</dbReference>
<dbReference type="PROSITE" id="PS50994">
    <property type="entry name" value="INTEGRASE"/>
    <property type="match status" value="1"/>
</dbReference>
<proteinExistence type="predicted"/>